<organism evidence="5">
    <name type="scientific">Vecturithrix granuli</name>
    <dbReference type="NCBI Taxonomy" id="1499967"/>
    <lineage>
        <taxon>Bacteria</taxon>
        <taxon>Candidatus Moduliflexota</taxon>
        <taxon>Candidatus Vecturitrichia</taxon>
        <taxon>Candidatus Vecturitrichales</taxon>
        <taxon>Candidatus Vecturitrichaceae</taxon>
        <taxon>Candidatus Vecturithrix</taxon>
    </lineage>
</organism>
<gene>
    <name evidence="5" type="ORF">U27_05766</name>
</gene>
<proteinExistence type="inferred from homology"/>
<dbReference type="Gene3D" id="3.40.50.970">
    <property type="match status" value="1"/>
</dbReference>
<evidence type="ECO:0000259" key="4">
    <source>
        <dbReference type="Pfam" id="PF00456"/>
    </source>
</evidence>
<sequence length="295" mass="32225">MKQTRFYGEPDHERLAALALQLRRDTVRMIHHAGSGHIGGALGLADYMAALYGYALEYDTEQRDHPDRDRVILSNGHTCAVWYAALARTGFIPLAELNTFRKLGSRLQGHPARKSMPDIIETSTGPLGQGFSVANGIALSMKARNSQGKVYCILGDGEMQEGQVWEALLTAAHYRLDHLIVFVNYNNLQIDGKVSEIMNLAPLAPRLEAFGWNVYEIDGHALKAITTTLKAASNTRGTPSIIIGHTLMGKGVPFMENDAIWHGTCPSDSQAAAALEAIGTSELYEDFSIEQEGVS</sequence>
<dbReference type="CDD" id="cd02012">
    <property type="entry name" value="TPP_TK"/>
    <property type="match status" value="1"/>
</dbReference>
<dbReference type="EMBL" id="DF820468">
    <property type="protein sequence ID" value="GAK58791.1"/>
    <property type="molecule type" value="Genomic_DNA"/>
</dbReference>
<name>A0A081C2I6_VECG1</name>
<dbReference type="STRING" id="1499967.U27_05766"/>
<comment type="similarity">
    <text evidence="2">Belongs to the transketolase family.</text>
</comment>
<dbReference type="Pfam" id="PF00456">
    <property type="entry name" value="Transketolase_N"/>
    <property type="match status" value="1"/>
</dbReference>
<protein>
    <submittedName>
        <fullName evidence="5">Transketolase, thiamine diphosphate binding subunit</fullName>
    </submittedName>
</protein>
<keyword evidence="3" id="KW-0786">Thiamine pyrophosphate</keyword>
<dbReference type="Proteomes" id="UP000030661">
    <property type="component" value="Unassembled WGS sequence"/>
</dbReference>
<reference evidence="5" key="1">
    <citation type="journal article" date="2015" name="PeerJ">
        <title>First genomic representation of candidate bacterial phylum KSB3 points to enhanced environmental sensing as a trigger of wastewater bulking.</title>
        <authorList>
            <person name="Sekiguchi Y."/>
            <person name="Ohashi A."/>
            <person name="Parks D.H."/>
            <person name="Yamauchi T."/>
            <person name="Tyson G.W."/>
            <person name="Hugenholtz P."/>
        </authorList>
    </citation>
    <scope>NUCLEOTIDE SEQUENCE [LARGE SCALE GENOMIC DNA]</scope>
</reference>
<evidence type="ECO:0000256" key="1">
    <source>
        <dbReference type="ARBA" id="ARBA00001964"/>
    </source>
</evidence>
<evidence type="ECO:0000313" key="5">
    <source>
        <dbReference type="EMBL" id="GAK58791.1"/>
    </source>
</evidence>
<dbReference type="InterPro" id="IPR005474">
    <property type="entry name" value="Transketolase_N"/>
</dbReference>
<dbReference type="eggNOG" id="COG3959">
    <property type="taxonomic scope" value="Bacteria"/>
</dbReference>
<accession>A0A081C2I6</accession>
<dbReference type="PANTHER" id="PTHR47514">
    <property type="entry name" value="TRANSKETOLASE N-TERMINAL SECTION-RELATED"/>
    <property type="match status" value="1"/>
</dbReference>
<dbReference type="InterPro" id="IPR029061">
    <property type="entry name" value="THDP-binding"/>
</dbReference>
<keyword evidence="6" id="KW-1185">Reference proteome</keyword>
<evidence type="ECO:0000256" key="3">
    <source>
        <dbReference type="ARBA" id="ARBA00023052"/>
    </source>
</evidence>
<dbReference type="HOGENOM" id="CLU_009227_4_1_0"/>
<feature type="domain" description="Transketolase N-terminal" evidence="4">
    <location>
        <begin position="22"/>
        <end position="292"/>
    </location>
</feature>
<evidence type="ECO:0000256" key="2">
    <source>
        <dbReference type="ARBA" id="ARBA00007131"/>
    </source>
</evidence>
<dbReference type="AlphaFoldDB" id="A0A081C2I6"/>
<dbReference type="PANTHER" id="PTHR47514:SF1">
    <property type="entry name" value="TRANSKETOLASE N-TERMINAL SECTION-RELATED"/>
    <property type="match status" value="1"/>
</dbReference>
<comment type="cofactor">
    <cofactor evidence="1">
        <name>thiamine diphosphate</name>
        <dbReference type="ChEBI" id="CHEBI:58937"/>
    </cofactor>
</comment>
<evidence type="ECO:0000313" key="6">
    <source>
        <dbReference type="Proteomes" id="UP000030661"/>
    </source>
</evidence>
<dbReference type="SUPFAM" id="SSF52518">
    <property type="entry name" value="Thiamin diphosphate-binding fold (THDP-binding)"/>
    <property type="match status" value="1"/>
</dbReference>